<dbReference type="EMBL" id="SIJB01000016">
    <property type="protein sequence ID" value="NBI28618.1"/>
    <property type="molecule type" value="Genomic_DNA"/>
</dbReference>
<dbReference type="Proteomes" id="UP000448943">
    <property type="component" value="Unassembled WGS sequence"/>
</dbReference>
<name>A0A6N9Q2L4_9BACL</name>
<dbReference type="AlphaFoldDB" id="A0A6N9Q2L4"/>
<sequence>MDWLIEKTEKTTIYPKIDKRIEKVLTTYIALHNAQVDDVDHINESDVVEDALKLFLRNSLHIDDDALQKKQKKQNLKPVYIDDYRTPRGRAQAREFQSMSYD</sequence>
<comment type="caution">
    <text evidence="1">The sequence shown here is derived from an EMBL/GenBank/DDBJ whole genome shotgun (WGS) entry which is preliminary data.</text>
</comment>
<gene>
    <name evidence="1" type="ORF">ERL59_06585</name>
</gene>
<protein>
    <submittedName>
        <fullName evidence="1">Uncharacterized protein</fullName>
    </submittedName>
</protein>
<accession>A0A6N9Q2L4</accession>
<proteinExistence type="predicted"/>
<evidence type="ECO:0000313" key="2">
    <source>
        <dbReference type="Proteomes" id="UP000448943"/>
    </source>
</evidence>
<reference evidence="1 2" key="1">
    <citation type="submission" date="2019-01" db="EMBL/GenBank/DDBJ databases">
        <title>Chengkuizengella sp. nov., isolated from deep-sea sediment of East Pacific Ocean.</title>
        <authorList>
            <person name="Yang J."/>
            <person name="Lai Q."/>
            <person name="Shao Z."/>
        </authorList>
    </citation>
    <scope>NUCLEOTIDE SEQUENCE [LARGE SCALE GENOMIC DNA]</scope>
    <source>
        <strain evidence="1 2">YPA3-1-1</strain>
    </source>
</reference>
<keyword evidence="2" id="KW-1185">Reference proteome</keyword>
<organism evidence="1 2">
    <name type="scientific">Chengkuizengella marina</name>
    <dbReference type="NCBI Taxonomy" id="2507566"/>
    <lineage>
        <taxon>Bacteria</taxon>
        <taxon>Bacillati</taxon>
        <taxon>Bacillota</taxon>
        <taxon>Bacilli</taxon>
        <taxon>Bacillales</taxon>
        <taxon>Paenibacillaceae</taxon>
        <taxon>Chengkuizengella</taxon>
    </lineage>
</organism>
<evidence type="ECO:0000313" key="1">
    <source>
        <dbReference type="EMBL" id="NBI28618.1"/>
    </source>
</evidence>